<dbReference type="EMBL" id="JAYMYS010000004">
    <property type="protein sequence ID" value="KAK7396939.1"/>
    <property type="molecule type" value="Genomic_DNA"/>
</dbReference>
<evidence type="ECO:0000313" key="3">
    <source>
        <dbReference type="Proteomes" id="UP001386955"/>
    </source>
</evidence>
<dbReference type="Proteomes" id="UP001386955">
    <property type="component" value="Unassembled WGS sequence"/>
</dbReference>
<comment type="caution">
    <text evidence="2">The sequence shown here is derived from an EMBL/GenBank/DDBJ whole genome shotgun (WGS) entry which is preliminary data.</text>
</comment>
<reference evidence="2 3" key="1">
    <citation type="submission" date="2024-01" db="EMBL/GenBank/DDBJ databases">
        <title>The genomes of 5 underutilized Papilionoideae crops provide insights into root nodulation and disease resistanc.</title>
        <authorList>
            <person name="Jiang F."/>
        </authorList>
    </citation>
    <scope>NUCLEOTIDE SEQUENCE [LARGE SCALE GENOMIC DNA]</scope>
    <source>
        <strain evidence="2">DUOXIRENSHENG_FW03</strain>
        <tissue evidence="2">Leaves</tissue>
    </source>
</reference>
<protein>
    <submittedName>
        <fullName evidence="2">Uncharacterized protein</fullName>
    </submittedName>
</protein>
<dbReference type="AlphaFoldDB" id="A0AAN9SHV2"/>
<gene>
    <name evidence="2" type="ORF">VNO78_18102</name>
</gene>
<keyword evidence="3" id="KW-1185">Reference proteome</keyword>
<name>A0AAN9SHV2_PSOTE</name>
<evidence type="ECO:0000256" key="1">
    <source>
        <dbReference type="SAM" id="MobiDB-lite"/>
    </source>
</evidence>
<organism evidence="2 3">
    <name type="scientific">Psophocarpus tetragonolobus</name>
    <name type="common">Winged bean</name>
    <name type="synonym">Dolichos tetragonolobus</name>
    <dbReference type="NCBI Taxonomy" id="3891"/>
    <lineage>
        <taxon>Eukaryota</taxon>
        <taxon>Viridiplantae</taxon>
        <taxon>Streptophyta</taxon>
        <taxon>Embryophyta</taxon>
        <taxon>Tracheophyta</taxon>
        <taxon>Spermatophyta</taxon>
        <taxon>Magnoliopsida</taxon>
        <taxon>eudicotyledons</taxon>
        <taxon>Gunneridae</taxon>
        <taxon>Pentapetalae</taxon>
        <taxon>rosids</taxon>
        <taxon>fabids</taxon>
        <taxon>Fabales</taxon>
        <taxon>Fabaceae</taxon>
        <taxon>Papilionoideae</taxon>
        <taxon>50 kb inversion clade</taxon>
        <taxon>NPAAA clade</taxon>
        <taxon>indigoferoid/millettioid clade</taxon>
        <taxon>Phaseoleae</taxon>
        <taxon>Psophocarpus</taxon>
    </lineage>
</organism>
<proteinExistence type="predicted"/>
<accession>A0AAN9SHV2</accession>
<evidence type="ECO:0000313" key="2">
    <source>
        <dbReference type="EMBL" id="KAK7396939.1"/>
    </source>
</evidence>
<sequence length="87" mass="10023">MVYRSRPDTSLGPTYAFKRRPNLNQEGKTFGEVRPRFRAQRALLKDQNIAHSSAQDTFRCFIPNIPLEEESEVFLESSNPKITAPRV</sequence>
<feature type="region of interest" description="Disordered" evidence="1">
    <location>
        <begin position="1"/>
        <end position="27"/>
    </location>
</feature>